<gene>
    <name evidence="1" type="ORF">HKW67_02775</name>
</gene>
<dbReference type="RefSeq" id="WP_171223945.1">
    <property type="nucleotide sequence ID" value="NZ_CP053085.1"/>
</dbReference>
<keyword evidence="2" id="KW-1185">Reference proteome</keyword>
<dbReference type="PROSITE" id="PS51257">
    <property type="entry name" value="PROKAR_LIPOPROTEIN"/>
    <property type="match status" value="1"/>
</dbReference>
<evidence type="ECO:0008006" key="3">
    <source>
        <dbReference type="Google" id="ProtNLM"/>
    </source>
</evidence>
<accession>A0A6M4IKX3</accession>
<dbReference type="EMBL" id="CP053085">
    <property type="protein sequence ID" value="QJR34519.1"/>
    <property type="molecule type" value="Genomic_DNA"/>
</dbReference>
<dbReference type="KEGG" id="ggr:HKW67_02775"/>
<name>A0A6M4IKX3_9BACT</name>
<dbReference type="SUPFAM" id="SSF53649">
    <property type="entry name" value="Alkaline phosphatase-like"/>
    <property type="match status" value="1"/>
</dbReference>
<sequence>MHSATRLIKTTVFHLLLFPLAVACVPWRRAPPREPPVANRLVLALDGVDYRDVVEARARGLFAGFREPSRLISTFPSISDVSWHDIMGVQPPPGYQRIFYSARQNAVVGELFDAIKPIEYEHRMDFAFGTKFHHLGAYLLSNQVARKEVDVDVKEFLKRGGRPTIYAYNVGPDALQHTRGDLDRYLAHLDRKLAELQRTYRARTGRDLEILILSDHGHNRAISADFLPVVEALEQQGFHTARTLRDPRDVAFSVDGVTTGFGVFANPDSVERVASLLAALDGVAVVTTRESAGRFLVRADSALAEVTTRGRGDSAVYRYRPVRGDPLRYAAVLTRMQHDREVSPDGYATAATWLRYTASEPFPAAPPRIVRGHTAITLNPAPILVSLDDKMRVGLGAVSVANRMRPLGGTHGALSATNSLGVLMANFVDTHDDLTASVRHQFGGFDDLPDKAPHASSLRLATTAMVRADRWSSFSGDAVPAALSALPDTEPVLLLSLSDADRRWAGAAARVLVDVRKKDRGADGGTAVSNSYWALAKWTASADGRAFAMTASRLALSRLAPSSAFVVRVVLDRVADPGVKTRGADSKVVASLVVRTDAHGAVAIY</sequence>
<evidence type="ECO:0000313" key="2">
    <source>
        <dbReference type="Proteomes" id="UP000500938"/>
    </source>
</evidence>
<dbReference type="AlphaFoldDB" id="A0A6M4IKX3"/>
<protein>
    <recommendedName>
        <fullName evidence="3">Phosphodiesterase</fullName>
    </recommendedName>
</protein>
<proteinExistence type="predicted"/>
<dbReference type="InterPro" id="IPR017850">
    <property type="entry name" value="Alkaline_phosphatase_core_sf"/>
</dbReference>
<organism evidence="1 2">
    <name type="scientific">Gemmatimonas groenlandica</name>
    <dbReference type="NCBI Taxonomy" id="2732249"/>
    <lineage>
        <taxon>Bacteria</taxon>
        <taxon>Pseudomonadati</taxon>
        <taxon>Gemmatimonadota</taxon>
        <taxon>Gemmatimonadia</taxon>
        <taxon>Gemmatimonadales</taxon>
        <taxon>Gemmatimonadaceae</taxon>
        <taxon>Gemmatimonas</taxon>
    </lineage>
</organism>
<dbReference type="Proteomes" id="UP000500938">
    <property type="component" value="Chromosome"/>
</dbReference>
<evidence type="ECO:0000313" key="1">
    <source>
        <dbReference type="EMBL" id="QJR34519.1"/>
    </source>
</evidence>
<reference evidence="1 2" key="1">
    <citation type="submission" date="2020-05" db="EMBL/GenBank/DDBJ databases">
        <title>Complete genome sequence of Gemmatimonas greenlandica TET16.</title>
        <authorList>
            <person name="Zeng Y."/>
        </authorList>
    </citation>
    <scope>NUCLEOTIDE SEQUENCE [LARGE SCALE GENOMIC DNA]</scope>
    <source>
        <strain evidence="1 2">TET16</strain>
    </source>
</reference>